<accession>A0ABR6SJD3</accession>
<name>A0ABR6SJD3_9LIST</name>
<keyword evidence="2" id="KW-1185">Reference proteome</keyword>
<dbReference type="EMBL" id="JAARPH010000001">
    <property type="protein sequence ID" value="MBC1374196.1"/>
    <property type="molecule type" value="Genomic_DNA"/>
</dbReference>
<dbReference type="RefSeq" id="WP_185318752.1">
    <property type="nucleotide sequence ID" value="NZ_JAARPH010000001.1"/>
</dbReference>
<evidence type="ECO:0000313" key="1">
    <source>
        <dbReference type="EMBL" id="MBC1374196.1"/>
    </source>
</evidence>
<evidence type="ECO:0000313" key="2">
    <source>
        <dbReference type="Proteomes" id="UP000518829"/>
    </source>
</evidence>
<comment type="caution">
    <text evidence="1">The sequence shown here is derived from an EMBL/GenBank/DDBJ whole genome shotgun (WGS) entry which is preliminary data.</text>
</comment>
<protein>
    <submittedName>
        <fullName evidence="1">Uncharacterized protein</fullName>
    </submittedName>
</protein>
<reference evidence="1 2" key="1">
    <citation type="submission" date="2020-03" db="EMBL/GenBank/DDBJ databases">
        <title>Soil Listeria distribution.</title>
        <authorList>
            <person name="Liao J."/>
            <person name="Wiedmann M."/>
        </authorList>
    </citation>
    <scope>NUCLEOTIDE SEQUENCE [LARGE SCALE GENOMIC DNA]</scope>
    <source>
        <strain evidence="1 2">FSL L7-1699</strain>
    </source>
</reference>
<sequence length="86" mass="10228">MTKVQLLNEDELKKDLSLNYDVINTVAGMKERLAEFPLGEFEEGATFCFAFCRNWSEYVPAGVFRFIRFDEETMLMVYEYIEHYYA</sequence>
<organism evidence="1 2">
    <name type="scientific">Listeria farberi</name>
    <dbReference type="NCBI Taxonomy" id="2713500"/>
    <lineage>
        <taxon>Bacteria</taxon>
        <taxon>Bacillati</taxon>
        <taxon>Bacillota</taxon>
        <taxon>Bacilli</taxon>
        <taxon>Bacillales</taxon>
        <taxon>Listeriaceae</taxon>
        <taxon>Listeria</taxon>
    </lineage>
</organism>
<proteinExistence type="predicted"/>
<dbReference type="Proteomes" id="UP000518829">
    <property type="component" value="Unassembled WGS sequence"/>
</dbReference>
<gene>
    <name evidence="1" type="ORF">HB839_01510</name>
</gene>